<gene>
    <name evidence="1" type="ORF">E5357_01540</name>
</gene>
<dbReference type="Proteomes" id="UP000307720">
    <property type="component" value="Unassembled WGS sequence"/>
</dbReference>
<reference evidence="1" key="1">
    <citation type="submission" date="2019-04" db="EMBL/GenBank/DDBJ databases">
        <title>Microbes associate with the intestines of laboratory mice.</title>
        <authorList>
            <person name="Navarre W."/>
            <person name="Wong E."/>
            <person name="Huang K."/>
            <person name="Tropini C."/>
            <person name="Ng K."/>
            <person name="Yu B."/>
        </authorList>
    </citation>
    <scope>NUCLEOTIDE SEQUENCE</scope>
    <source>
        <strain evidence="1">NM72_1-8</strain>
    </source>
</reference>
<keyword evidence="2" id="KW-1185">Reference proteome</keyword>
<evidence type="ECO:0000313" key="2">
    <source>
        <dbReference type="Proteomes" id="UP000307720"/>
    </source>
</evidence>
<evidence type="ECO:0000313" key="1">
    <source>
        <dbReference type="EMBL" id="TGY00875.1"/>
    </source>
</evidence>
<name>A0AC61R4G9_9FIRM</name>
<proteinExistence type="predicted"/>
<dbReference type="EMBL" id="SRZB01000001">
    <property type="protein sequence ID" value="TGY00875.1"/>
    <property type="molecule type" value="Genomic_DNA"/>
</dbReference>
<organism evidence="1 2">
    <name type="scientific">Hominisplanchenecus murintestinalis</name>
    <dbReference type="NCBI Taxonomy" id="2941517"/>
    <lineage>
        <taxon>Bacteria</taxon>
        <taxon>Bacillati</taxon>
        <taxon>Bacillota</taxon>
        <taxon>Clostridia</taxon>
        <taxon>Lachnospirales</taxon>
        <taxon>Lachnospiraceae</taxon>
        <taxon>Hominisplanchenecus</taxon>
    </lineage>
</organism>
<accession>A0AC61R4G9</accession>
<sequence length="110" mass="12842">MPPRSRKEELMGEGKEYMYAGRRNLAGNRKPIEYAGREYLSGKGRRGMKMIDMEYVYRQIDFGRTVKEIAEEMEVSVRTLQRHHKKYQEEARRMAEAGGSLFSGIGEDME</sequence>
<comment type="caution">
    <text evidence="1">The sequence shown here is derived from an EMBL/GenBank/DDBJ whole genome shotgun (WGS) entry which is preliminary data.</text>
</comment>
<protein>
    <submittedName>
        <fullName evidence="1">Uncharacterized protein</fullName>
    </submittedName>
</protein>